<gene>
    <name evidence="1" type="ORF">A2671_00420</name>
</gene>
<sequence length="114" mass="12973">MPLTIDKNYRGARAVHVHRYYKLGKHLTVIKDAFALVDWLVDQAEVARVDLGRMASAYGGMFTPRIICEVVKNEIRLFLVSKNAAQKITITTTRKSKAADKIALEIKWRWAETA</sequence>
<name>A0A1F6CCT1_9BACT</name>
<protein>
    <submittedName>
        <fullName evidence="1">Uncharacterized protein</fullName>
    </submittedName>
</protein>
<evidence type="ECO:0000313" key="1">
    <source>
        <dbReference type="EMBL" id="OGG46994.1"/>
    </source>
</evidence>
<evidence type="ECO:0000313" key="2">
    <source>
        <dbReference type="Proteomes" id="UP000178344"/>
    </source>
</evidence>
<dbReference type="EMBL" id="MFKQ01000033">
    <property type="protein sequence ID" value="OGG46994.1"/>
    <property type="molecule type" value="Genomic_DNA"/>
</dbReference>
<accession>A0A1F6CCT1</accession>
<organism evidence="1 2">
    <name type="scientific">Candidatus Kaiserbacteria bacterium RIFCSPHIGHO2_01_FULL_49_13</name>
    <dbReference type="NCBI Taxonomy" id="1798477"/>
    <lineage>
        <taxon>Bacteria</taxon>
        <taxon>Candidatus Kaiseribacteriota</taxon>
    </lineage>
</organism>
<dbReference type="Proteomes" id="UP000178344">
    <property type="component" value="Unassembled WGS sequence"/>
</dbReference>
<proteinExistence type="predicted"/>
<comment type="caution">
    <text evidence="1">The sequence shown here is derived from an EMBL/GenBank/DDBJ whole genome shotgun (WGS) entry which is preliminary data.</text>
</comment>
<dbReference type="AlphaFoldDB" id="A0A1F6CCT1"/>
<reference evidence="1 2" key="1">
    <citation type="journal article" date="2016" name="Nat. Commun.">
        <title>Thousands of microbial genomes shed light on interconnected biogeochemical processes in an aquifer system.</title>
        <authorList>
            <person name="Anantharaman K."/>
            <person name="Brown C.T."/>
            <person name="Hug L.A."/>
            <person name="Sharon I."/>
            <person name="Castelle C.J."/>
            <person name="Probst A.J."/>
            <person name="Thomas B.C."/>
            <person name="Singh A."/>
            <person name="Wilkins M.J."/>
            <person name="Karaoz U."/>
            <person name="Brodie E.L."/>
            <person name="Williams K.H."/>
            <person name="Hubbard S.S."/>
            <person name="Banfield J.F."/>
        </authorList>
    </citation>
    <scope>NUCLEOTIDE SEQUENCE [LARGE SCALE GENOMIC DNA]</scope>
</reference>